<sequence length="88" mass="9656">MAKQTKKSRKTILSGETKSARFIRVVTPRIVKAVKAIELIGNCAGSSYESTPEQLEQIFNKLGSTIQETQKKFSAKAAKDDSFAFTDG</sequence>
<accession>X1C9W1</accession>
<protein>
    <submittedName>
        <fullName evidence="1">Uncharacterized protein</fullName>
    </submittedName>
</protein>
<gene>
    <name evidence="1" type="ORF">S01H4_23224</name>
</gene>
<proteinExistence type="predicted"/>
<dbReference type="AlphaFoldDB" id="X1C9W1"/>
<dbReference type="EMBL" id="BART01010745">
    <property type="protein sequence ID" value="GAG90017.1"/>
    <property type="molecule type" value="Genomic_DNA"/>
</dbReference>
<reference evidence="1" key="1">
    <citation type="journal article" date="2014" name="Front. Microbiol.">
        <title>High frequency of phylogenetically diverse reductive dehalogenase-homologous genes in deep subseafloor sedimentary metagenomes.</title>
        <authorList>
            <person name="Kawai M."/>
            <person name="Futagami T."/>
            <person name="Toyoda A."/>
            <person name="Takaki Y."/>
            <person name="Nishi S."/>
            <person name="Hori S."/>
            <person name="Arai W."/>
            <person name="Tsubouchi T."/>
            <person name="Morono Y."/>
            <person name="Uchiyama I."/>
            <person name="Ito T."/>
            <person name="Fujiyama A."/>
            <person name="Inagaki F."/>
            <person name="Takami H."/>
        </authorList>
    </citation>
    <scope>NUCLEOTIDE SEQUENCE</scope>
    <source>
        <strain evidence="1">Expedition CK06-06</strain>
    </source>
</reference>
<evidence type="ECO:0000313" key="1">
    <source>
        <dbReference type="EMBL" id="GAG90017.1"/>
    </source>
</evidence>
<organism evidence="1">
    <name type="scientific">marine sediment metagenome</name>
    <dbReference type="NCBI Taxonomy" id="412755"/>
    <lineage>
        <taxon>unclassified sequences</taxon>
        <taxon>metagenomes</taxon>
        <taxon>ecological metagenomes</taxon>
    </lineage>
</organism>
<comment type="caution">
    <text evidence="1">The sequence shown here is derived from an EMBL/GenBank/DDBJ whole genome shotgun (WGS) entry which is preliminary data.</text>
</comment>
<name>X1C9W1_9ZZZZ</name>